<evidence type="ECO:0000313" key="2">
    <source>
        <dbReference type="Proteomes" id="UP000239366"/>
    </source>
</evidence>
<name>A0A2S7T8V5_9FLAO</name>
<evidence type="ECO:0000313" key="1">
    <source>
        <dbReference type="EMBL" id="PQJ16363.1"/>
    </source>
</evidence>
<dbReference type="OrthoDB" id="129527at2"/>
<evidence type="ECO:0008006" key="3">
    <source>
        <dbReference type="Google" id="ProtNLM"/>
    </source>
</evidence>
<reference evidence="2" key="1">
    <citation type="submission" date="2016-11" db="EMBL/GenBank/DDBJ databases">
        <title>Trade-off between light-utilization and light-protection in marine flavobacteria.</title>
        <authorList>
            <person name="Kumagai Y."/>
            <person name="Yoshizawa S."/>
            <person name="Kogure K."/>
        </authorList>
    </citation>
    <scope>NUCLEOTIDE SEQUENCE [LARGE SCALE GENOMIC DNA]</scope>
    <source>
        <strain evidence="2">SG-18</strain>
    </source>
</reference>
<dbReference type="AlphaFoldDB" id="A0A2S7T8V5"/>
<dbReference type="EMBL" id="MQVX01000001">
    <property type="protein sequence ID" value="PQJ16363.1"/>
    <property type="molecule type" value="Genomic_DNA"/>
</dbReference>
<sequence>MKFAVLFAAVLFFSCQGKTEQKQEILSEESTSEIVQNDSLIGIQPALEKVYAAPQLSQMNLSDSIIAVRGTVTEVCKMKGCWMNLDQGNGNTMRVTFKDYALFMPKDLSGQEVIIRGVASQQTLSVETLRHYAEDAGESAEEVAKITEPETVLSFEADGVLILSPSSIQ</sequence>
<accession>A0A2S7T8V5</accession>
<dbReference type="RefSeq" id="WP_105002035.1">
    <property type="nucleotide sequence ID" value="NZ_MQVX01000001.1"/>
</dbReference>
<organism evidence="1 2">
    <name type="scientific">Aureicoccus marinus</name>
    <dbReference type="NCBI Taxonomy" id="754435"/>
    <lineage>
        <taxon>Bacteria</taxon>
        <taxon>Pseudomonadati</taxon>
        <taxon>Bacteroidota</taxon>
        <taxon>Flavobacteriia</taxon>
        <taxon>Flavobacteriales</taxon>
        <taxon>Flavobacteriaceae</taxon>
        <taxon>Aureicoccus</taxon>
    </lineage>
</organism>
<protein>
    <recommendedName>
        <fullName evidence="3">DUF4920 domain-containing protein</fullName>
    </recommendedName>
</protein>
<dbReference type="PROSITE" id="PS51257">
    <property type="entry name" value="PROKAR_LIPOPROTEIN"/>
    <property type="match status" value="1"/>
</dbReference>
<dbReference type="Pfam" id="PF16267">
    <property type="entry name" value="DUF4920"/>
    <property type="match status" value="1"/>
</dbReference>
<keyword evidence="2" id="KW-1185">Reference proteome</keyword>
<dbReference type="Proteomes" id="UP000239366">
    <property type="component" value="Unassembled WGS sequence"/>
</dbReference>
<gene>
    <name evidence="1" type="ORF">BST99_12120</name>
</gene>
<proteinExistence type="predicted"/>
<dbReference type="InterPro" id="IPR032577">
    <property type="entry name" value="DUF4920"/>
</dbReference>
<comment type="caution">
    <text evidence="1">The sequence shown here is derived from an EMBL/GenBank/DDBJ whole genome shotgun (WGS) entry which is preliminary data.</text>
</comment>